<evidence type="ECO:0000259" key="13">
    <source>
        <dbReference type="Pfam" id="PF00593"/>
    </source>
</evidence>
<dbReference type="InterPro" id="IPR010917">
    <property type="entry name" value="TonB_rcpt_CS"/>
</dbReference>
<evidence type="ECO:0000256" key="11">
    <source>
        <dbReference type="RuleBase" id="RU003357"/>
    </source>
</evidence>
<feature type="domain" description="TonB-dependent receptor plug" evidence="14">
    <location>
        <begin position="115"/>
        <end position="220"/>
    </location>
</feature>
<dbReference type="Pfam" id="PF00593">
    <property type="entry name" value="TonB_dep_Rec_b-barrel"/>
    <property type="match status" value="1"/>
</dbReference>
<evidence type="ECO:0000256" key="5">
    <source>
        <dbReference type="ARBA" id="ARBA00022729"/>
    </source>
</evidence>
<evidence type="ECO:0000256" key="2">
    <source>
        <dbReference type="ARBA" id="ARBA00022448"/>
    </source>
</evidence>
<reference evidence="15" key="1">
    <citation type="submission" date="2022-11" db="EMBL/GenBank/DDBJ databases">
        <title>Salinimicrobium profundisediminis sp. nov., isolated from deep-sea sediment of the Mariana Trench.</title>
        <authorList>
            <person name="Fu H."/>
        </authorList>
    </citation>
    <scope>NUCLEOTIDE SEQUENCE</scope>
    <source>
        <strain evidence="15">MT39</strain>
    </source>
</reference>
<evidence type="ECO:0000313" key="15">
    <source>
        <dbReference type="EMBL" id="MCX2836910.1"/>
    </source>
</evidence>
<dbReference type="PANTHER" id="PTHR30069:SF29">
    <property type="entry name" value="HEMOGLOBIN AND HEMOGLOBIN-HAPTOGLOBIN-BINDING PROTEIN 1-RELATED"/>
    <property type="match status" value="1"/>
</dbReference>
<evidence type="ECO:0000256" key="10">
    <source>
        <dbReference type="PROSITE-ProRule" id="PRU01360"/>
    </source>
</evidence>
<evidence type="ECO:0000256" key="7">
    <source>
        <dbReference type="ARBA" id="ARBA00023136"/>
    </source>
</evidence>
<evidence type="ECO:0000256" key="12">
    <source>
        <dbReference type="SAM" id="SignalP"/>
    </source>
</evidence>
<dbReference type="SUPFAM" id="SSF56935">
    <property type="entry name" value="Porins"/>
    <property type="match status" value="1"/>
</dbReference>
<dbReference type="PROSITE" id="PS52016">
    <property type="entry name" value="TONB_DEPENDENT_REC_3"/>
    <property type="match status" value="1"/>
</dbReference>
<keyword evidence="7 10" id="KW-0472">Membrane</keyword>
<evidence type="ECO:0000256" key="9">
    <source>
        <dbReference type="ARBA" id="ARBA00023237"/>
    </source>
</evidence>
<keyword evidence="9 10" id="KW-0998">Cell outer membrane</keyword>
<comment type="caution">
    <text evidence="15">The sequence shown here is derived from an EMBL/GenBank/DDBJ whole genome shotgun (WGS) entry which is preliminary data.</text>
</comment>
<evidence type="ECO:0000256" key="8">
    <source>
        <dbReference type="ARBA" id="ARBA00023170"/>
    </source>
</evidence>
<protein>
    <submittedName>
        <fullName evidence="15">TonB-dependent receptor</fullName>
    </submittedName>
</protein>
<dbReference type="Pfam" id="PF07715">
    <property type="entry name" value="Plug"/>
    <property type="match status" value="1"/>
</dbReference>
<dbReference type="InterPro" id="IPR000531">
    <property type="entry name" value="Beta-barrel_TonB"/>
</dbReference>
<keyword evidence="8 15" id="KW-0675">Receptor</keyword>
<dbReference type="InterPro" id="IPR036942">
    <property type="entry name" value="Beta-barrel_TonB_sf"/>
</dbReference>
<evidence type="ECO:0000256" key="4">
    <source>
        <dbReference type="ARBA" id="ARBA00022692"/>
    </source>
</evidence>
<evidence type="ECO:0000313" key="16">
    <source>
        <dbReference type="Proteomes" id="UP001148482"/>
    </source>
</evidence>
<keyword evidence="4 10" id="KW-0812">Transmembrane</keyword>
<dbReference type="PANTHER" id="PTHR30069">
    <property type="entry name" value="TONB-DEPENDENT OUTER MEMBRANE RECEPTOR"/>
    <property type="match status" value="1"/>
</dbReference>
<keyword evidence="2 10" id="KW-0813">Transport</keyword>
<dbReference type="PROSITE" id="PS01156">
    <property type="entry name" value="TONB_DEPENDENT_REC_2"/>
    <property type="match status" value="1"/>
</dbReference>
<evidence type="ECO:0000256" key="1">
    <source>
        <dbReference type="ARBA" id="ARBA00004571"/>
    </source>
</evidence>
<dbReference type="EMBL" id="JAPJDA010000002">
    <property type="protein sequence ID" value="MCX2836910.1"/>
    <property type="molecule type" value="Genomic_DNA"/>
</dbReference>
<name>A0A9X3CWV1_9FLAO</name>
<dbReference type="AlphaFoldDB" id="A0A9X3CWV1"/>
<dbReference type="Gene3D" id="2.40.170.20">
    <property type="entry name" value="TonB-dependent receptor, beta-barrel domain"/>
    <property type="match status" value="1"/>
</dbReference>
<dbReference type="InterPro" id="IPR012910">
    <property type="entry name" value="Plug_dom"/>
</dbReference>
<feature type="chain" id="PRO_5040731163" evidence="12">
    <location>
        <begin position="20"/>
        <end position="801"/>
    </location>
</feature>
<comment type="subcellular location">
    <subcellularLocation>
        <location evidence="1 10">Cell outer membrane</location>
        <topology evidence="1 10">Multi-pass membrane protein</topology>
    </subcellularLocation>
</comment>
<keyword evidence="6 11" id="KW-0798">TonB box</keyword>
<keyword evidence="3 10" id="KW-1134">Transmembrane beta strand</keyword>
<dbReference type="CDD" id="cd01347">
    <property type="entry name" value="ligand_gated_channel"/>
    <property type="match status" value="1"/>
</dbReference>
<sequence length="801" mass="89872">MRLYSGLALFFLLFSVCSAQEITVLDKETGEPVFNVAVFNKDKSKNLLTGFNGEANISGFSSNEVIFFRHVSHSDFHATKRQILQKKGKVYLASTKNELSEVVLSVSKFEQNRNMVPQKVITINRKDILTAAPQTSADLLESTGQVYVQKSQLGGGSPMIRGFATNRLLITVDGVRMNTAIFRGGNVQNVISIDPLSVERTEVVPGPGSLVFGSDAIGGVINFLTLSPAFSVAKGGNLSGRAYSRYATANNEKTGHLNLSYGLKEWAFLSSASYSDFGNMRMGSHGPEEYLRPNYVVRRNGQDVMVENDNPQVQKPTGYEQLNLLQKIRFKPNEEYNFSLGMIYSTTTDYPRYDRLYRKKNGVLRAAEWYYGPQEWLQTNFQLNKVGNGKIYNEAKLTAAYQNFEESRNDRAFGDDIFYHTQEEVDAYSLNLDFEKNFHLTTLSYGAEYVYNKVGSKGSEKNIITGEWSAGTSRYPDDATWQSLAAYGNLQWEIDPSLTLQTGARYNYILLDAVFDEDIYDFPFSDANLRTGALTGSAGLNWQQNDIFGWQFNLSTGFRSPNIDDVGKIFDSAPGLVVVPNPDLEPEKAYNAELGLALNFDNVVKFDLAGYYTLLEDALVRRDFDLNGETTIEYHGEPSRVQAIQNAARAHVYGFEAGAKIRFSEQLKLKAQLSITEGEEEQDDGTTAPLRHAAPLFGNAHLVWEKDRLRFDLFSEYNGEISADELAPSERDKDYLYAIDENGDPYSPEWYTLNFSSQYQAGKMWLVTASLENITDQRYRTYSSGVAAAGRNLILALQYSF</sequence>
<evidence type="ECO:0000256" key="6">
    <source>
        <dbReference type="ARBA" id="ARBA00023077"/>
    </source>
</evidence>
<feature type="signal peptide" evidence="12">
    <location>
        <begin position="1"/>
        <end position="19"/>
    </location>
</feature>
<dbReference type="Proteomes" id="UP001148482">
    <property type="component" value="Unassembled WGS sequence"/>
</dbReference>
<feature type="domain" description="TonB-dependent receptor-like beta-barrel" evidence="13">
    <location>
        <begin position="347"/>
        <end position="774"/>
    </location>
</feature>
<dbReference type="Gene3D" id="2.170.130.10">
    <property type="entry name" value="TonB-dependent receptor, plug domain"/>
    <property type="match status" value="1"/>
</dbReference>
<comment type="similarity">
    <text evidence="10 11">Belongs to the TonB-dependent receptor family.</text>
</comment>
<dbReference type="InterPro" id="IPR039426">
    <property type="entry name" value="TonB-dep_rcpt-like"/>
</dbReference>
<evidence type="ECO:0000256" key="3">
    <source>
        <dbReference type="ARBA" id="ARBA00022452"/>
    </source>
</evidence>
<accession>A0A9X3CWV1</accession>
<proteinExistence type="inferred from homology"/>
<dbReference type="GO" id="GO:0015344">
    <property type="term" value="F:siderophore uptake transmembrane transporter activity"/>
    <property type="evidence" value="ECO:0007669"/>
    <property type="project" value="TreeGrafter"/>
</dbReference>
<gene>
    <name evidence="15" type="ORF">OQ279_01995</name>
</gene>
<keyword evidence="16" id="KW-1185">Reference proteome</keyword>
<dbReference type="InterPro" id="IPR037066">
    <property type="entry name" value="Plug_dom_sf"/>
</dbReference>
<organism evidence="15 16">
    <name type="scientific">Salinimicrobium profundisediminis</name>
    <dbReference type="NCBI Taxonomy" id="2994553"/>
    <lineage>
        <taxon>Bacteria</taxon>
        <taxon>Pseudomonadati</taxon>
        <taxon>Bacteroidota</taxon>
        <taxon>Flavobacteriia</taxon>
        <taxon>Flavobacteriales</taxon>
        <taxon>Flavobacteriaceae</taxon>
        <taxon>Salinimicrobium</taxon>
    </lineage>
</organism>
<keyword evidence="5 12" id="KW-0732">Signal</keyword>
<dbReference type="GO" id="GO:0044718">
    <property type="term" value="P:siderophore transmembrane transport"/>
    <property type="evidence" value="ECO:0007669"/>
    <property type="project" value="TreeGrafter"/>
</dbReference>
<evidence type="ECO:0000259" key="14">
    <source>
        <dbReference type="Pfam" id="PF07715"/>
    </source>
</evidence>
<dbReference type="GO" id="GO:0009279">
    <property type="term" value="C:cell outer membrane"/>
    <property type="evidence" value="ECO:0007669"/>
    <property type="project" value="UniProtKB-SubCell"/>
</dbReference>